<evidence type="ECO:0000256" key="3">
    <source>
        <dbReference type="ARBA" id="ARBA00023136"/>
    </source>
</evidence>
<keyword evidence="1" id="KW-0812">Transmembrane</keyword>
<dbReference type="Gene3D" id="1.20.1250.20">
    <property type="entry name" value="MFS general substrate transporter like domains"/>
    <property type="match status" value="2"/>
</dbReference>
<organism evidence="4 5">
    <name type="scientific">Aequoribacter fuscus</name>
    <dbReference type="NCBI Taxonomy" id="2518989"/>
    <lineage>
        <taxon>Bacteria</taxon>
        <taxon>Pseudomonadati</taxon>
        <taxon>Pseudomonadota</taxon>
        <taxon>Gammaproteobacteria</taxon>
        <taxon>Cellvibrionales</taxon>
        <taxon>Halieaceae</taxon>
        <taxon>Aequoribacter</taxon>
    </lineage>
</organism>
<proteinExistence type="predicted"/>
<dbReference type="InterPro" id="IPR020846">
    <property type="entry name" value="MFS_dom"/>
</dbReference>
<evidence type="ECO:0000313" key="4">
    <source>
        <dbReference type="EMBL" id="EGG28784.1"/>
    </source>
</evidence>
<dbReference type="PANTHER" id="PTHR11360:SF290">
    <property type="entry name" value="MONOCARBOXYLATE MFS PERMEASE"/>
    <property type="match status" value="1"/>
</dbReference>
<dbReference type="RefSeq" id="WP_009576704.1">
    <property type="nucleotide sequence ID" value="NZ_AEIG01000082.1"/>
</dbReference>
<keyword evidence="2" id="KW-1133">Transmembrane helix</keyword>
<evidence type="ECO:0000256" key="1">
    <source>
        <dbReference type="ARBA" id="ARBA00022692"/>
    </source>
</evidence>
<keyword evidence="5" id="KW-1185">Reference proteome</keyword>
<gene>
    <name evidence="4" type="ORF">IMCC3088_2549</name>
</gene>
<dbReference type="STRING" id="2518989.IMCC3088_2549"/>
<dbReference type="SUPFAM" id="SSF103473">
    <property type="entry name" value="MFS general substrate transporter"/>
    <property type="match status" value="1"/>
</dbReference>
<dbReference type="PANTHER" id="PTHR11360">
    <property type="entry name" value="MONOCARBOXYLATE TRANSPORTER"/>
    <property type="match status" value="1"/>
</dbReference>
<dbReference type="AlphaFoldDB" id="F3L4E8"/>
<keyword evidence="3" id="KW-0472">Membrane</keyword>
<name>F3L4E8_9GAMM</name>
<dbReference type="Pfam" id="PF07690">
    <property type="entry name" value="MFS_1"/>
    <property type="match status" value="1"/>
</dbReference>
<dbReference type="GO" id="GO:0022857">
    <property type="term" value="F:transmembrane transporter activity"/>
    <property type="evidence" value="ECO:0007669"/>
    <property type="project" value="InterPro"/>
</dbReference>
<sequence length="403" mass="42141">MFYGWILAGVAFLLLMLSNGAIMYSYSVVAVPIGLEFEASRTAMMLGITVMTLCGGIVSPWFGSLVDRWSLKGMMLLGALGMSLGYVALSLTTATWQVPLVYGALMMLGTNLLGPLTTSTLLARWFTKKRGMALGIAAVGTSVGGFVFPPLIQGLIDQHEWRTALRYLGAGLFLVSVPAVLLVVNSPQLRGLHADGAPMDPDFVPPVAAPVSFGLLLKNRNFILIAIVMSLLFATYTGVMSNMVPFAMGRGLTADEGALLISALAVAGIVGKLVFGAVADKMDLRWGLGASMALVIASMLVFAYFQGLTALTVGSALIGLAAGGMLPVWGALLAVLFGAANYGRVMGMMNPLIMPLTLAGAPLAGFIFDQTGAYTGAFLTFAGALCLGIALLFLINMSDRAEA</sequence>
<comment type="caution">
    <text evidence="4">The sequence shown here is derived from an EMBL/GenBank/DDBJ whole genome shotgun (WGS) entry which is preliminary data.</text>
</comment>
<dbReference type="InterPro" id="IPR050327">
    <property type="entry name" value="Proton-linked_MCT"/>
</dbReference>
<dbReference type="InterPro" id="IPR036259">
    <property type="entry name" value="MFS_trans_sf"/>
</dbReference>
<reference evidence="4 5" key="1">
    <citation type="journal article" date="2011" name="J. Bacteriol.">
        <title>Genome sequence of strain IMCC3088, a proteorhodopsin-containing marine bacterium belonging to the OM60/NOR5 clade.</title>
        <authorList>
            <person name="Jang Y."/>
            <person name="Oh H.M."/>
            <person name="Kang I."/>
            <person name="Lee K."/>
            <person name="Yang S.J."/>
            <person name="Cho J.C."/>
        </authorList>
    </citation>
    <scope>NUCLEOTIDE SEQUENCE [LARGE SCALE GENOMIC DNA]</scope>
    <source>
        <strain evidence="4 5">IMCC3088</strain>
    </source>
</reference>
<dbReference type="InterPro" id="IPR011701">
    <property type="entry name" value="MFS"/>
</dbReference>
<accession>F3L4E8</accession>
<evidence type="ECO:0000313" key="5">
    <source>
        <dbReference type="Proteomes" id="UP000005615"/>
    </source>
</evidence>
<dbReference type="PROSITE" id="PS50850">
    <property type="entry name" value="MFS"/>
    <property type="match status" value="1"/>
</dbReference>
<dbReference type="EMBL" id="AEIG01000082">
    <property type="protein sequence ID" value="EGG28784.1"/>
    <property type="molecule type" value="Genomic_DNA"/>
</dbReference>
<protein>
    <submittedName>
        <fullName evidence="4">Major facilitator superfamily MFS_1</fullName>
    </submittedName>
</protein>
<dbReference type="Proteomes" id="UP000005615">
    <property type="component" value="Unassembled WGS sequence"/>
</dbReference>
<dbReference type="eggNOG" id="COG2271">
    <property type="taxonomic scope" value="Bacteria"/>
</dbReference>
<evidence type="ECO:0000256" key="2">
    <source>
        <dbReference type="ARBA" id="ARBA00022989"/>
    </source>
</evidence>